<gene>
    <name evidence="3" type="ORF">JYB65_13045</name>
</gene>
<accession>A0A939DAR7</accession>
<comment type="caution">
    <text evidence="3">The sequence shown here is derived from an EMBL/GenBank/DDBJ whole genome shotgun (WGS) entry which is preliminary data.</text>
</comment>
<dbReference type="AlphaFoldDB" id="A0A939DAR7"/>
<feature type="region of interest" description="Disordered" evidence="1">
    <location>
        <begin position="275"/>
        <end position="295"/>
    </location>
</feature>
<dbReference type="RefSeq" id="WP_206583128.1">
    <property type="nucleotide sequence ID" value="NZ_JAFJZZ010000008.1"/>
</dbReference>
<dbReference type="Proteomes" id="UP000664545">
    <property type="component" value="Unassembled WGS sequence"/>
</dbReference>
<proteinExistence type="predicted"/>
<reference evidence="3" key="1">
    <citation type="submission" date="2021-02" db="EMBL/GenBank/DDBJ databases">
        <title>Abyssanaerobacter marinus gen.nov., sp., nov, anaerobic bacterium isolated from the Onnuri vent field of Indian Ocean and suggestion of Mogibacteriaceae fam. nov., and proposal of reclassification of ambiguous this family's genus member.</title>
        <authorList>
            <person name="Kim Y.J."/>
            <person name="Yang J.-A."/>
        </authorList>
    </citation>
    <scope>NUCLEOTIDE SEQUENCE</scope>
    <source>
        <strain evidence="3">DSM 2634</strain>
    </source>
</reference>
<evidence type="ECO:0000313" key="4">
    <source>
        <dbReference type="Proteomes" id="UP000664545"/>
    </source>
</evidence>
<evidence type="ECO:0000256" key="1">
    <source>
        <dbReference type="SAM" id="MobiDB-lite"/>
    </source>
</evidence>
<evidence type="ECO:0000313" key="3">
    <source>
        <dbReference type="EMBL" id="MBN7774285.1"/>
    </source>
</evidence>
<dbReference type="InterPro" id="IPR025164">
    <property type="entry name" value="Toastrack_DUF4097"/>
</dbReference>
<name>A0A939DAR7_CLOAM</name>
<dbReference type="EMBL" id="JAFJZZ010000008">
    <property type="protein sequence ID" value="MBN7774285.1"/>
    <property type="molecule type" value="Genomic_DNA"/>
</dbReference>
<feature type="compositionally biased region" description="Polar residues" evidence="1">
    <location>
        <begin position="279"/>
        <end position="290"/>
    </location>
</feature>
<evidence type="ECO:0000259" key="2">
    <source>
        <dbReference type="Pfam" id="PF13349"/>
    </source>
</evidence>
<organism evidence="3 4">
    <name type="scientific">Clostridium aminobutyricum</name>
    <dbReference type="NCBI Taxonomy" id="33953"/>
    <lineage>
        <taxon>Bacteria</taxon>
        <taxon>Bacillati</taxon>
        <taxon>Bacillota</taxon>
        <taxon>Clostridia</taxon>
        <taxon>Eubacteriales</taxon>
        <taxon>Clostridiaceae</taxon>
        <taxon>Clostridium</taxon>
    </lineage>
</organism>
<dbReference type="Pfam" id="PF13349">
    <property type="entry name" value="DUF4097"/>
    <property type="match status" value="1"/>
</dbReference>
<keyword evidence="4" id="KW-1185">Reference proteome</keyword>
<protein>
    <submittedName>
        <fullName evidence="3">DUF4097 family beta strand repeat protein</fullName>
    </submittedName>
</protein>
<sequence length="309" mass="33699">MSKRLKVFIITCICLIIAGTCLAGLGLMLGADGNINLKHMSWNLNDDKSSFNLSLRKPESQAGFSGKTETETIKFNQPILSIETKVGIGEVYLVEGDEFKIEYTYDKGFGKPNINFSDGSLSIVDKFGKGGVDFSVKKWSSFKGSEDLEYRIYYPKGTNLEFITMNNNLGDIDISNIKTKSLKIKLDVGDVNLEKVNIETAELDSSLGNIKTKDTETNGLTASTKMGDMHIEGILKGVSSLSAEMGDIKLISTLGKDQYSLHFDMQLGDIKVDGEQRGGSYSASNSTGDSGENRIEARTSAGDIKAIFE</sequence>
<feature type="domain" description="DUF4097" evidence="2">
    <location>
        <begin position="135"/>
        <end position="305"/>
    </location>
</feature>